<organism evidence="1 2">
    <name type="scientific">Blastochloris sulfoviridis</name>
    <dbReference type="NCBI Taxonomy" id="50712"/>
    <lineage>
        <taxon>Bacteria</taxon>
        <taxon>Pseudomonadati</taxon>
        <taxon>Pseudomonadota</taxon>
        <taxon>Alphaproteobacteria</taxon>
        <taxon>Hyphomicrobiales</taxon>
        <taxon>Blastochloridaceae</taxon>
        <taxon>Blastochloris</taxon>
    </lineage>
</organism>
<dbReference type="InterPro" id="IPR006342">
    <property type="entry name" value="FkbM_mtfrase"/>
</dbReference>
<dbReference type="PANTHER" id="PTHR34203:SF15">
    <property type="entry name" value="SLL1173 PROTEIN"/>
    <property type="match status" value="1"/>
</dbReference>
<dbReference type="InterPro" id="IPR029063">
    <property type="entry name" value="SAM-dependent_MTases_sf"/>
</dbReference>
<gene>
    <name evidence="1" type="ORF">F1193_04435</name>
</gene>
<dbReference type="InterPro" id="IPR052514">
    <property type="entry name" value="SAM-dependent_MTase"/>
</dbReference>
<name>A0A5M6I4E9_9HYPH</name>
<protein>
    <submittedName>
        <fullName evidence="1">FkbM family methyltransferase</fullName>
    </submittedName>
</protein>
<dbReference type="Proteomes" id="UP000323886">
    <property type="component" value="Unassembled WGS sequence"/>
</dbReference>
<proteinExistence type="predicted"/>
<accession>A0A5M6I4E9</accession>
<sequence length="347" mass="39399">MVNGPSTIFAWLSRLLHLRRAVGLPRPRDMPGVFRSAATPCTNLAYRRAGAAHPVEALHRAAARENRTQVMFTKMTHQQRARWTLSWLYRLVVNALDSTPNGRFLLLTPPVLDRQVILDRRTGATISVHIRDLIDHRVAKQIFADHDYAIEKSCRMKEMGDYYDRIRKAGKIPLIIDCGGNIGMATRYFCEMFRDAAIVCIEPDASNIAMARRNNPCDRVSFLHAAIGSVDSKARMSDPGTGNWGLRVEHAEDGDIPIVSMRTVLETYDSAKYTPFIIKVDIEGFERDLFAQDTDWMDDVPLLVIELHDWLLPGQATSNNFLREVAKRRRDVNFNSENVFCVSNTLL</sequence>
<dbReference type="GO" id="GO:0008168">
    <property type="term" value="F:methyltransferase activity"/>
    <property type="evidence" value="ECO:0007669"/>
    <property type="project" value="UniProtKB-KW"/>
</dbReference>
<reference evidence="1 2" key="1">
    <citation type="submission" date="2019-09" db="EMBL/GenBank/DDBJ databases">
        <title>Draft Whole-Genome sequence of Blastochloris sulfoviridis DSM 729.</title>
        <authorList>
            <person name="Meyer T.E."/>
            <person name="Kyndt J.A."/>
        </authorList>
    </citation>
    <scope>NUCLEOTIDE SEQUENCE [LARGE SCALE GENOMIC DNA]</scope>
    <source>
        <strain evidence="1 2">DSM 729</strain>
    </source>
</reference>
<dbReference type="NCBIfam" id="TIGR01444">
    <property type="entry name" value="fkbM_fam"/>
    <property type="match status" value="1"/>
</dbReference>
<dbReference type="Gene3D" id="3.40.50.150">
    <property type="entry name" value="Vaccinia Virus protein VP39"/>
    <property type="match status" value="1"/>
</dbReference>
<dbReference type="AlphaFoldDB" id="A0A5M6I4E9"/>
<evidence type="ECO:0000313" key="1">
    <source>
        <dbReference type="EMBL" id="KAA5602737.1"/>
    </source>
</evidence>
<keyword evidence="2" id="KW-1185">Reference proteome</keyword>
<dbReference type="SUPFAM" id="SSF53335">
    <property type="entry name" value="S-adenosyl-L-methionine-dependent methyltransferases"/>
    <property type="match status" value="1"/>
</dbReference>
<comment type="caution">
    <text evidence="1">The sequence shown here is derived from an EMBL/GenBank/DDBJ whole genome shotgun (WGS) entry which is preliminary data.</text>
</comment>
<evidence type="ECO:0000313" key="2">
    <source>
        <dbReference type="Proteomes" id="UP000323886"/>
    </source>
</evidence>
<dbReference type="PANTHER" id="PTHR34203">
    <property type="entry name" value="METHYLTRANSFERASE, FKBM FAMILY PROTEIN"/>
    <property type="match status" value="1"/>
</dbReference>
<dbReference type="GO" id="GO:0032259">
    <property type="term" value="P:methylation"/>
    <property type="evidence" value="ECO:0007669"/>
    <property type="project" value="UniProtKB-KW"/>
</dbReference>
<dbReference type="OrthoDB" id="8052759at2"/>
<keyword evidence="1" id="KW-0489">Methyltransferase</keyword>
<dbReference type="EMBL" id="VWPL01000005">
    <property type="protein sequence ID" value="KAA5602737.1"/>
    <property type="molecule type" value="Genomic_DNA"/>
</dbReference>
<keyword evidence="1" id="KW-0808">Transferase</keyword>